<dbReference type="InterPro" id="IPR037682">
    <property type="entry name" value="TonB_C"/>
</dbReference>
<evidence type="ECO:0000256" key="3">
    <source>
        <dbReference type="ARBA" id="ARBA00022989"/>
    </source>
</evidence>
<gene>
    <name evidence="7" type="ORF">CYPRO_3223</name>
</gene>
<keyword evidence="8" id="KW-1185">Reference proteome</keyword>
<keyword evidence="2 5" id="KW-0812">Transmembrane</keyword>
<evidence type="ECO:0000256" key="2">
    <source>
        <dbReference type="ARBA" id="ARBA00022692"/>
    </source>
</evidence>
<feature type="transmembrane region" description="Helical" evidence="5">
    <location>
        <begin position="37"/>
        <end position="57"/>
    </location>
</feature>
<dbReference type="PANTHER" id="PTHR34978">
    <property type="entry name" value="POSSIBLE SENSOR-TRANSDUCER PROTEIN BLAR"/>
    <property type="match status" value="1"/>
</dbReference>
<dbReference type="InterPro" id="IPR052173">
    <property type="entry name" value="Beta-lactam_resp_regulator"/>
</dbReference>
<dbReference type="Pfam" id="PF05569">
    <property type="entry name" value="Peptidase_M56"/>
    <property type="match status" value="1"/>
</dbReference>
<dbReference type="Proteomes" id="UP000254808">
    <property type="component" value="Chromosome"/>
</dbReference>
<reference evidence="7 8" key="1">
    <citation type="submission" date="2018-03" db="EMBL/GenBank/DDBJ databases">
        <title>Phenotypic and genomic properties of Cyclonatronum proteinivorum gen. nov., sp. nov., a haloalkaliphilic bacteroidete from soda lakes possessing Na+-translocating rhodopsin.</title>
        <authorList>
            <person name="Toshchakov S.V."/>
            <person name="Korzhenkov A."/>
            <person name="Samarov N.I."/>
            <person name="Kublanov I.V."/>
            <person name="Muntyan M.S."/>
            <person name="Sorokin D.Y."/>
        </authorList>
    </citation>
    <scope>NUCLEOTIDE SEQUENCE [LARGE SCALE GENOMIC DNA]</scope>
    <source>
        <strain evidence="7 8">Omega</strain>
    </source>
</reference>
<dbReference type="InterPro" id="IPR006260">
    <property type="entry name" value="TonB/TolA_C"/>
</dbReference>
<accession>A0A345UPQ4</accession>
<keyword evidence="3 5" id="KW-1133">Transmembrane helix</keyword>
<protein>
    <submittedName>
        <fullName evidence="7">TonB family C-terminal domain-containing protein</fullName>
    </submittedName>
</protein>
<dbReference type="PROSITE" id="PS52015">
    <property type="entry name" value="TONB_CTD"/>
    <property type="match status" value="1"/>
</dbReference>
<dbReference type="Pfam" id="PF03544">
    <property type="entry name" value="TonB_C"/>
    <property type="match status" value="1"/>
</dbReference>
<dbReference type="SUPFAM" id="SSF74653">
    <property type="entry name" value="TolA/TonB C-terminal domain"/>
    <property type="match status" value="1"/>
</dbReference>
<sequence>MDLLFTYMPALVIWTAFALLMLLTLRLNRKGNPLLNYHLSTATLIALPAGLLFVPFLSLPAPVQSLTGVNFWLNTISLPEISIIAGETAASPATAEAASRSSLPVSVPLLLTGLLAAAGLLRLSFIYYKLRKSLRHASPVVDSDLLSEAEQLRSRLGITRNVRLLTSADTAIPFTTGLFRPMIVLPENTLQESDSQQRRLILTHEMVHIARSDFAAHFGELLVRHLFWVHPFVHVLYRQAAYYREVSCDSDVLRLNSGSQAAYAEMLYRFALLEQEKPQLRAAMAEEHKLLRRIRNLDFNPHPNHTTTPMKTMKNSILTSALLLLLITGLMACSDLLTDTDASRTEVNLDESITYMGQTITLGELREQIANNRQNLLTLIEENTSDTDPETLQIIQHTADEMGNVLMLIDNGHANRAIAAIESLPPPPPPALNEGDSPDLFTVVEQMPEMIGGQMAFYSALRYPEMARQAGIEGRVILQFIVDEQGNVTNPTVVRSAGAGGLDEAALEALSQVRFKPGMQRGRAVKVQMTQPVVFRFSRSEDTSS</sequence>
<comment type="subcellular location">
    <subcellularLocation>
        <location evidence="1">Membrane</location>
        <topology evidence="1">Single-pass membrane protein</topology>
    </subcellularLocation>
</comment>
<evidence type="ECO:0000313" key="7">
    <source>
        <dbReference type="EMBL" id="AXJ02456.1"/>
    </source>
</evidence>
<proteinExistence type="predicted"/>
<dbReference type="NCBIfam" id="TIGR01352">
    <property type="entry name" value="tonB_Cterm"/>
    <property type="match status" value="1"/>
</dbReference>
<dbReference type="CDD" id="cd07341">
    <property type="entry name" value="M56_BlaR1_MecR1_like"/>
    <property type="match status" value="1"/>
</dbReference>
<dbReference type="KEGG" id="cprv:CYPRO_3223"/>
<evidence type="ECO:0000256" key="4">
    <source>
        <dbReference type="ARBA" id="ARBA00023136"/>
    </source>
</evidence>
<dbReference type="InterPro" id="IPR008756">
    <property type="entry name" value="Peptidase_M56"/>
</dbReference>
<dbReference type="EMBL" id="CP027806">
    <property type="protein sequence ID" value="AXJ02456.1"/>
    <property type="molecule type" value="Genomic_DNA"/>
</dbReference>
<dbReference type="OrthoDB" id="9814002at2"/>
<evidence type="ECO:0000313" key="8">
    <source>
        <dbReference type="Proteomes" id="UP000254808"/>
    </source>
</evidence>
<dbReference type="PANTHER" id="PTHR34978:SF3">
    <property type="entry name" value="SLR0241 PROTEIN"/>
    <property type="match status" value="1"/>
</dbReference>
<evidence type="ECO:0000259" key="6">
    <source>
        <dbReference type="PROSITE" id="PS52015"/>
    </source>
</evidence>
<name>A0A345UPQ4_9BACT</name>
<dbReference type="Gene3D" id="3.30.1150.10">
    <property type="match status" value="1"/>
</dbReference>
<dbReference type="AlphaFoldDB" id="A0A345UPQ4"/>
<feature type="domain" description="TonB C-terminal" evidence="6">
    <location>
        <begin position="448"/>
        <end position="544"/>
    </location>
</feature>
<feature type="transmembrane region" description="Helical" evidence="5">
    <location>
        <begin position="6"/>
        <end position="25"/>
    </location>
</feature>
<feature type="transmembrane region" description="Helical" evidence="5">
    <location>
        <begin position="317"/>
        <end position="337"/>
    </location>
</feature>
<evidence type="ECO:0000256" key="1">
    <source>
        <dbReference type="ARBA" id="ARBA00004167"/>
    </source>
</evidence>
<keyword evidence="4 5" id="KW-0472">Membrane</keyword>
<evidence type="ECO:0000256" key="5">
    <source>
        <dbReference type="SAM" id="Phobius"/>
    </source>
</evidence>
<organism evidence="7 8">
    <name type="scientific">Cyclonatronum proteinivorum</name>
    <dbReference type="NCBI Taxonomy" id="1457365"/>
    <lineage>
        <taxon>Bacteria</taxon>
        <taxon>Pseudomonadati</taxon>
        <taxon>Balneolota</taxon>
        <taxon>Balneolia</taxon>
        <taxon>Balneolales</taxon>
        <taxon>Cyclonatronaceae</taxon>
        <taxon>Cyclonatronum</taxon>
    </lineage>
</organism>
<dbReference type="GO" id="GO:0055085">
    <property type="term" value="P:transmembrane transport"/>
    <property type="evidence" value="ECO:0007669"/>
    <property type="project" value="InterPro"/>
</dbReference>
<dbReference type="GO" id="GO:0016020">
    <property type="term" value="C:membrane"/>
    <property type="evidence" value="ECO:0007669"/>
    <property type="project" value="UniProtKB-SubCell"/>
</dbReference>
<feature type="transmembrane region" description="Helical" evidence="5">
    <location>
        <begin position="109"/>
        <end position="128"/>
    </location>
</feature>